<dbReference type="AlphaFoldDB" id="A0A937XCP9"/>
<evidence type="ECO:0000313" key="1">
    <source>
        <dbReference type="EMBL" id="MBM3330993.1"/>
    </source>
</evidence>
<comment type="caution">
    <text evidence="1">The sequence shown here is derived from an EMBL/GenBank/DDBJ whole genome shotgun (WGS) entry which is preliminary data.</text>
</comment>
<reference evidence="1" key="1">
    <citation type="submission" date="2019-03" db="EMBL/GenBank/DDBJ databases">
        <title>Lake Tanganyika Metagenome-Assembled Genomes (MAGs).</title>
        <authorList>
            <person name="Tran P."/>
        </authorList>
    </citation>
    <scope>NUCLEOTIDE SEQUENCE</scope>
    <source>
        <strain evidence="1">K_DeepCast_150m_m2_040</strain>
    </source>
</reference>
<protein>
    <submittedName>
        <fullName evidence="1">Uncharacterized protein</fullName>
    </submittedName>
</protein>
<accession>A0A937XCP9</accession>
<evidence type="ECO:0000313" key="2">
    <source>
        <dbReference type="Proteomes" id="UP000779900"/>
    </source>
</evidence>
<proteinExistence type="predicted"/>
<gene>
    <name evidence="1" type="ORF">FJY68_03970</name>
</gene>
<organism evidence="1 2">
    <name type="scientific">candidate division WOR-3 bacterium</name>
    <dbReference type="NCBI Taxonomy" id="2052148"/>
    <lineage>
        <taxon>Bacteria</taxon>
        <taxon>Bacteria division WOR-3</taxon>
    </lineage>
</organism>
<name>A0A937XCP9_UNCW3</name>
<dbReference type="Proteomes" id="UP000779900">
    <property type="component" value="Unassembled WGS sequence"/>
</dbReference>
<dbReference type="EMBL" id="VGIR01000015">
    <property type="protein sequence ID" value="MBM3330993.1"/>
    <property type="molecule type" value="Genomic_DNA"/>
</dbReference>
<sequence>MKRHLHKRGRSIPGYRFKGSLTGFYDDVRRKNAEKELCSQARRSVQRQVEDWEILIDVPDAKRTIETTQLKRILVHYREGELPRRQRNPSPFTDKFVSILPRSILQSFVKNVRRIRVICSEDLVDFVRVTATNKRLKELIGIN</sequence>